<reference evidence="2 3" key="1">
    <citation type="submission" date="2022-03" db="EMBL/GenBank/DDBJ databases">
        <authorList>
            <person name="Nunn A."/>
            <person name="Chopra R."/>
            <person name="Nunn A."/>
            <person name="Contreras Garrido A."/>
        </authorList>
    </citation>
    <scope>NUCLEOTIDE SEQUENCE [LARGE SCALE GENOMIC DNA]</scope>
</reference>
<dbReference type="AlphaFoldDB" id="A0AAU9RQ84"/>
<organism evidence="2 3">
    <name type="scientific">Thlaspi arvense</name>
    <name type="common">Field penny-cress</name>
    <dbReference type="NCBI Taxonomy" id="13288"/>
    <lineage>
        <taxon>Eukaryota</taxon>
        <taxon>Viridiplantae</taxon>
        <taxon>Streptophyta</taxon>
        <taxon>Embryophyta</taxon>
        <taxon>Tracheophyta</taxon>
        <taxon>Spermatophyta</taxon>
        <taxon>Magnoliopsida</taxon>
        <taxon>eudicotyledons</taxon>
        <taxon>Gunneridae</taxon>
        <taxon>Pentapetalae</taxon>
        <taxon>rosids</taxon>
        <taxon>malvids</taxon>
        <taxon>Brassicales</taxon>
        <taxon>Brassicaceae</taxon>
        <taxon>Thlaspideae</taxon>
        <taxon>Thlaspi</taxon>
    </lineage>
</organism>
<accession>A0AAU9RQ84</accession>
<feature type="domain" description="FBD" evidence="1">
    <location>
        <begin position="201"/>
        <end position="269"/>
    </location>
</feature>
<feature type="non-terminal residue" evidence="2">
    <location>
        <position position="284"/>
    </location>
</feature>
<evidence type="ECO:0000259" key="1">
    <source>
        <dbReference type="SMART" id="SM00579"/>
    </source>
</evidence>
<name>A0AAU9RQ84_THLAR</name>
<sequence>KEVLKRRENLHAISPWVVSSSSPPSSSRSEVTYPEDNLEVVCVRSESLKSFKLGTTRDGAEDPNVEIDSPRLEYMSIRDYTCKSFVIHRIGPFAKVNTDKFGAVHADDPLERTLFHGFLTGISTVREMIISARALEDVRIYSKFDPLPLFYNLSRLDVSFAEHNLELLPTFIGCCPNLQSLIMEFDCPPETKEIKLSYVPQCFSSSLEFVEMKTPVTTMEPTIKMNLAIYFMRNSAVLKKLVVSKNFINIISKIRKIPKLSRWCEVAMLEFEVVSQKSSLVSGH</sequence>
<dbReference type="SUPFAM" id="SSF52047">
    <property type="entry name" value="RNI-like"/>
    <property type="match status" value="1"/>
</dbReference>
<gene>
    <name evidence="2" type="ORF">TAV2_LOCUS5839</name>
</gene>
<dbReference type="InterPro" id="IPR006566">
    <property type="entry name" value="FBD"/>
</dbReference>
<dbReference type="Pfam" id="PF08387">
    <property type="entry name" value="FBD"/>
    <property type="match status" value="1"/>
</dbReference>
<evidence type="ECO:0000313" key="2">
    <source>
        <dbReference type="EMBL" id="CAH2047638.1"/>
    </source>
</evidence>
<dbReference type="EMBL" id="OU466858">
    <property type="protein sequence ID" value="CAH2047638.1"/>
    <property type="molecule type" value="Genomic_DNA"/>
</dbReference>
<evidence type="ECO:0000313" key="3">
    <source>
        <dbReference type="Proteomes" id="UP000836841"/>
    </source>
</evidence>
<dbReference type="InterPro" id="IPR050232">
    <property type="entry name" value="FBL13/AtMIF1-like"/>
</dbReference>
<dbReference type="Proteomes" id="UP000836841">
    <property type="component" value="Chromosome 2"/>
</dbReference>
<dbReference type="PANTHER" id="PTHR31900:SF25">
    <property type="entry name" value="FBD DOMAIN-CONTAINING PROTEIN"/>
    <property type="match status" value="1"/>
</dbReference>
<feature type="non-terminal residue" evidence="2">
    <location>
        <position position="1"/>
    </location>
</feature>
<protein>
    <recommendedName>
        <fullName evidence="1">FBD domain-containing protein</fullName>
    </recommendedName>
</protein>
<proteinExistence type="predicted"/>
<dbReference type="SMART" id="SM00579">
    <property type="entry name" value="FBD"/>
    <property type="match status" value="1"/>
</dbReference>
<dbReference type="PANTHER" id="PTHR31900">
    <property type="entry name" value="F-BOX/RNI SUPERFAMILY PROTEIN-RELATED"/>
    <property type="match status" value="1"/>
</dbReference>
<keyword evidence="3" id="KW-1185">Reference proteome</keyword>